<evidence type="ECO:0000256" key="1">
    <source>
        <dbReference type="ARBA" id="ARBA00005234"/>
    </source>
</evidence>
<dbReference type="SUPFAM" id="SSF54001">
    <property type="entry name" value="Cysteine proteinases"/>
    <property type="match status" value="1"/>
</dbReference>
<protein>
    <submittedName>
        <fullName evidence="6">Uncharacterized protein LOC109711664</fullName>
    </submittedName>
</protein>
<dbReference type="OrthoDB" id="1655540at2759"/>
<sequence length="271" mass="30764">MSLYRIRSLGSLLSVVARTPEEIKFPKGPIWQDDTKGSDSPSVSGQVLIDYLFGGPTCDEVINVYLHIIDKLDCMGVHKFSQPGIFLRTEVAMHVLNKMQGYGKNNLVTADFVKDVAFGSASIRHFLDKINTQTCNTCRYVLIPLHSNWHWHLLSIDLKERRFESWNSLWSHSGAQDAAQLLAKWFTSYFEHILQIPVGASDVIFHKECQQQGSIEVDCGMYTWLLLKNRNEITRLHLSCYFLYGKISLPEGEAAAIRNALATRPDSEREG</sequence>
<dbReference type="RefSeq" id="XP_020090402.1">
    <property type="nucleotide sequence ID" value="XM_020234813.1"/>
</dbReference>
<keyword evidence="5" id="KW-1185">Reference proteome</keyword>
<gene>
    <name evidence="6" type="primary">LOC109711664</name>
</gene>
<evidence type="ECO:0000313" key="6">
    <source>
        <dbReference type="RefSeq" id="XP_020090402.1"/>
    </source>
</evidence>
<comment type="similarity">
    <text evidence="1">Belongs to the peptidase C48 family.</text>
</comment>
<evidence type="ECO:0000256" key="2">
    <source>
        <dbReference type="ARBA" id="ARBA00022670"/>
    </source>
</evidence>
<keyword evidence="3" id="KW-0378">Hydrolase</keyword>
<proteinExistence type="inferred from homology"/>
<name>A0A6P5F434_ANACO</name>
<accession>A0A6P5F434</accession>
<keyword evidence="2" id="KW-0645">Protease</keyword>
<dbReference type="InterPro" id="IPR003653">
    <property type="entry name" value="Peptidase_C48_C"/>
</dbReference>
<reference evidence="5" key="1">
    <citation type="journal article" date="2015" name="Nat. Genet.">
        <title>The pineapple genome and the evolution of CAM photosynthesis.</title>
        <authorList>
            <person name="Ming R."/>
            <person name="VanBuren R."/>
            <person name="Wai C.M."/>
            <person name="Tang H."/>
            <person name="Schatz M.C."/>
            <person name="Bowers J.E."/>
            <person name="Lyons E."/>
            <person name="Wang M.L."/>
            <person name="Chen J."/>
            <person name="Biggers E."/>
            <person name="Zhang J."/>
            <person name="Huang L."/>
            <person name="Zhang L."/>
            <person name="Miao W."/>
            <person name="Zhang J."/>
            <person name="Ye Z."/>
            <person name="Miao C."/>
            <person name="Lin Z."/>
            <person name="Wang H."/>
            <person name="Zhou H."/>
            <person name="Yim W.C."/>
            <person name="Priest H.D."/>
            <person name="Zheng C."/>
            <person name="Woodhouse M."/>
            <person name="Edger P.P."/>
            <person name="Guyot R."/>
            <person name="Guo H.B."/>
            <person name="Guo H."/>
            <person name="Zheng G."/>
            <person name="Singh R."/>
            <person name="Sharma A."/>
            <person name="Min X."/>
            <person name="Zheng Y."/>
            <person name="Lee H."/>
            <person name="Gurtowski J."/>
            <person name="Sedlazeck F.J."/>
            <person name="Harkess A."/>
            <person name="McKain M.R."/>
            <person name="Liao Z."/>
            <person name="Fang J."/>
            <person name="Liu J."/>
            <person name="Zhang X."/>
            <person name="Zhang Q."/>
            <person name="Hu W."/>
            <person name="Qin Y."/>
            <person name="Wang K."/>
            <person name="Chen L.Y."/>
            <person name="Shirley N."/>
            <person name="Lin Y.R."/>
            <person name="Liu L.Y."/>
            <person name="Hernandez A.G."/>
            <person name="Wright C.L."/>
            <person name="Bulone V."/>
            <person name="Tuskan G.A."/>
            <person name="Heath K."/>
            <person name="Zee F."/>
            <person name="Moore P.H."/>
            <person name="Sunkar R."/>
            <person name="Leebens-Mack J.H."/>
            <person name="Mockler T."/>
            <person name="Bennetzen J.L."/>
            <person name="Freeling M."/>
            <person name="Sankoff D."/>
            <person name="Paterson A.H."/>
            <person name="Zhu X."/>
            <person name="Yang X."/>
            <person name="Smith J.A."/>
            <person name="Cushman J.C."/>
            <person name="Paull R.E."/>
            <person name="Yu Q."/>
        </authorList>
    </citation>
    <scope>NUCLEOTIDE SEQUENCE [LARGE SCALE GENOMIC DNA]</scope>
    <source>
        <strain evidence="5">cv. F153</strain>
    </source>
</reference>
<dbReference type="Gene3D" id="3.40.395.10">
    <property type="entry name" value="Adenoviral Proteinase, Chain A"/>
    <property type="match status" value="1"/>
</dbReference>
<dbReference type="Proteomes" id="UP000515123">
    <property type="component" value="Linkage group 6"/>
</dbReference>
<dbReference type="Pfam" id="PF02902">
    <property type="entry name" value="Peptidase_C48"/>
    <property type="match status" value="1"/>
</dbReference>
<dbReference type="GO" id="GO:0008234">
    <property type="term" value="F:cysteine-type peptidase activity"/>
    <property type="evidence" value="ECO:0007669"/>
    <property type="project" value="InterPro"/>
</dbReference>
<evidence type="ECO:0000256" key="3">
    <source>
        <dbReference type="ARBA" id="ARBA00022801"/>
    </source>
</evidence>
<reference evidence="6" key="2">
    <citation type="submission" date="2025-08" db="UniProtKB">
        <authorList>
            <consortium name="RefSeq"/>
        </authorList>
    </citation>
    <scope>IDENTIFICATION</scope>
    <source>
        <tissue evidence="6">Leaf</tissue>
    </source>
</reference>
<organism evidence="5 6">
    <name type="scientific">Ananas comosus</name>
    <name type="common">Pineapple</name>
    <name type="synonym">Ananas ananas</name>
    <dbReference type="NCBI Taxonomy" id="4615"/>
    <lineage>
        <taxon>Eukaryota</taxon>
        <taxon>Viridiplantae</taxon>
        <taxon>Streptophyta</taxon>
        <taxon>Embryophyta</taxon>
        <taxon>Tracheophyta</taxon>
        <taxon>Spermatophyta</taxon>
        <taxon>Magnoliopsida</taxon>
        <taxon>Liliopsida</taxon>
        <taxon>Poales</taxon>
        <taxon>Bromeliaceae</taxon>
        <taxon>Bromelioideae</taxon>
        <taxon>Ananas</taxon>
    </lineage>
</organism>
<dbReference type="InterPro" id="IPR038765">
    <property type="entry name" value="Papain-like_cys_pep_sf"/>
</dbReference>
<dbReference type="AlphaFoldDB" id="A0A6P5F434"/>
<dbReference type="GO" id="GO:0006508">
    <property type="term" value="P:proteolysis"/>
    <property type="evidence" value="ECO:0007669"/>
    <property type="project" value="UniProtKB-KW"/>
</dbReference>
<evidence type="ECO:0000313" key="5">
    <source>
        <dbReference type="Proteomes" id="UP000515123"/>
    </source>
</evidence>
<feature type="domain" description="Ubiquitin-like protease family profile" evidence="4">
    <location>
        <begin position="124"/>
        <end position="224"/>
    </location>
</feature>
<evidence type="ECO:0000259" key="4">
    <source>
        <dbReference type="Pfam" id="PF02902"/>
    </source>
</evidence>
<dbReference type="GeneID" id="109711664"/>